<sequence>MAAGMTQAPFPSDQEGSLLDEQGSIHPNYTQNEWGYIVAGGQPLPPSNALWQGEATSTSCADNTNVFAAPPLDGAYLADYGPAAADDGAWVSPADATNAGLGWPGWQLSPTDTLSHNPWGPVDGQPFPSPMSEAPGYDFTVPSFSHPNRSPQNGTNSPATTANSTLPTPLLQPGELNPTTTTTTKKNPHFPPPNPSSKRPAESAPRPPRPRTLKRHRSDTPSIASIASISTTGSASTLGSAATTLGGVLPANVDPRVASEQICREARERSRAEALEMSQRRMMLLDHEQGALERETQRLQVNLSLMREAARREKAGLEEEEARAGRAEKWVDGG</sequence>
<feature type="region of interest" description="Disordered" evidence="1">
    <location>
        <begin position="313"/>
        <end position="334"/>
    </location>
</feature>
<feature type="compositionally biased region" description="Basic residues" evidence="1">
    <location>
        <begin position="208"/>
        <end position="217"/>
    </location>
</feature>
<evidence type="ECO:0000313" key="2">
    <source>
        <dbReference type="EMBL" id="KAK3300721.1"/>
    </source>
</evidence>
<name>A0AAE0LWY6_9PEZI</name>
<dbReference type="RefSeq" id="XP_062664235.1">
    <property type="nucleotide sequence ID" value="XM_062802818.1"/>
</dbReference>
<feature type="compositionally biased region" description="Low complexity" evidence="1">
    <location>
        <begin position="222"/>
        <end position="241"/>
    </location>
</feature>
<dbReference type="AlphaFoldDB" id="A0AAE0LWY6"/>
<feature type="region of interest" description="Disordered" evidence="1">
    <location>
        <begin position="1"/>
        <end position="25"/>
    </location>
</feature>
<gene>
    <name evidence="2" type="ORF">B0H64DRAFT_381615</name>
</gene>
<comment type="caution">
    <text evidence="2">The sequence shown here is derived from an EMBL/GenBank/DDBJ whole genome shotgun (WGS) entry which is preliminary data.</text>
</comment>
<dbReference type="EMBL" id="JAUEPN010000001">
    <property type="protein sequence ID" value="KAK3300721.1"/>
    <property type="molecule type" value="Genomic_DNA"/>
</dbReference>
<reference evidence="2" key="1">
    <citation type="journal article" date="2023" name="Mol. Phylogenet. Evol.">
        <title>Genome-scale phylogeny and comparative genomics of the fungal order Sordariales.</title>
        <authorList>
            <person name="Hensen N."/>
            <person name="Bonometti L."/>
            <person name="Westerberg I."/>
            <person name="Brannstrom I.O."/>
            <person name="Guillou S."/>
            <person name="Cros-Aarteil S."/>
            <person name="Calhoun S."/>
            <person name="Haridas S."/>
            <person name="Kuo A."/>
            <person name="Mondo S."/>
            <person name="Pangilinan J."/>
            <person name="Riley R."/>
            <person name="LaButti K."/>
            <person name="Andreopoulos B."/>
            <person name="Lipzen A."/>
            <person name="Chen C."/>
            <person name="Yan M."/>
            <person name="Daum C."/>
            <person name="Ng V."/>
            <person name="Clum A."/>
            <person name="Steindorff A."/>
            <person name="Ohm R.A."/>
            <person name="Martin F."/>
            <person name="Silar P."/>
            <person name="Natvig D.O."/>
            <person name="Lalanne C."/>
            <person name="Gautier V."/>
            <person name="Ament-Velasquez S.L."/>
            <person name="Kruys A."/>
            <person name="Hutchinson M.I."/>
            <person name="Powell A.J."/>
            <person name="Barry K."/>
            <person name="Miller A.N."/>
            <person name="Grigoriev I.V."/>
            <person name="Debuchy R."/>
            <person name="Gladieux P."/>
            <person name="Hiltunen Thoren M."/>
            <person name="Johannesson H."/>
        </authorList>
    </citation>
    <scope>NUCLEOTIDE SEQUENCE</scope>
    <source>
        <strain evidence="2">CBS 168.71</strain>
    </source>
</reference>
<keyword evidence="3" id="KW-1185">Reference proteome</keyword>
<reference evidence="2" key="2">
    <citation type="submission" date="2023-06" db="EMBL/GenBank/DDBJ databases">
        <authorList>
            <consortium name="Lawrence Berkeley National Laboratory"/>
            <person name="Haridas S."/>
            <person name="Hensen N."/>
            <person name="Bonometti L."/>
            <person name="Westerberg I."/>
            <person name="Brannstrom I.O."/>
            <person name="Guillou S."/>
            <person name="Cros-Aarteil S."/>
            <person name="Calhoun S."/>
            <person name="Kuo A."/>
            <person name="Mondo S."/>
            <person name="Pangilinan J."/>
            <person name="Riley R."/>
            <person name="Labutti K."/>
            <person name="Andreopoulos B."/>
            <person name="Lipzen A."/>
            <person name="Chen C."/>
            <person name="Yanf M."/>
            <person name="Daum C."/>
            <person name="Ng V."/>
            <person name="Clum A."/>
            <person name="Steindorff A."/>
            <person name="Ohm R."/>
            <person name="Martin F."/>
            <person name="Silar P."/>
            <person name="Natvig D."/>
            <person name="Lalanne C."/>
            <person name="Gautier V."/>
            <person name="Ament-Velasquez S.L."/>
            <person name="Kruys A."/>
            <person name="Hutchinson M.I."/>
            <person name="Powell A.J."/>
            <person name="Barry K."/>
            <person name="Miller A.N."/>
            <person name="Grigoriev I.V."/>
            <person name="Debuchy R."/>
            <person name="Gladieux P."/>
            <person name="Thoren M.H."/>
            <person name="Johannesson H."/>
        </authorList>
    </citation>
    <scope>NUCLEOTIDE SEQUENCE</scope>
    <source>
        <strain evidence="2">CBS 168.71</strain>
    </source>
</reference>
<evidence type="ECO:0000256" key="1">
    <source>
        <dbReference type="SAM" id="MobiDB-lite"/>
    </source>
</evidence>
<organism evidence="2 3">
    <name type="scientific">Chaetomium fimeti</name>
    <dbReference type="NCBI Taxonomy" id="1854472"/>
    <lineage>
        <taxon>Eukaryota</taxon>
        <taxon>Fungi</taxon>
        <taxon>Dikarya</taxon>
        <taxon>Ascomycota</taxon>
        <taxon>Pezizomycotina</taxon>
        <taxon>Sordariomycetes</taxon>
        <taxon>Sordariomycetidae</taxon>
        <taxon>Sordariales</taxon>
        <taxon>Chaetomiaceae</taxon>
        <taxon>Chaetomium</taxon>
    </lineage>
</organism>
<accession>A0AAE0LWY6</accession>
<protein>
    <submittedName>
        <fullName evidence="2">Uncharacterized protein</fullName>
    </submittedName>
</protein>
<feature type="compositionally biased region" description="Polar residues" evidence="1">
    <location>
        <begin position="142"/>
        <end position="167"/>
    </location>
</feature>
<proteinExistence type="predicted"/>
<dbReference type="Proteomes" id="UP001278766">
    <property type="component" value="Unassembled WGS sequence"/>
</dbReference>
<evidence type="ECO:0000313" key="3">
    <source>
        <dbReference type="Proteomes" id="UP001278766"/>
    </source>
</evidence>
<dbReference type="GeneID" id="87839766"/>
<feature type="region of interest" description="Disordered" evidence="1">
    <location>
        <begin position="112"/>
        <end position="241"/>
    </location>
</feature>